<comment type="caution">
    <text evidence="2">The sequence shown here is derived from an EMBL/GenBank/DDBJ whole genome shotgun (WGS) entry which is preliminary data.</text>
</comment>
<dbReference type="CDD" id="cd03794">
    <property type="entry name" value="GT4_WbuB-like"/>
    <property type="match status" value="1"/>
</dbReference>
<dbReference type="NCBIfam" id="NF007640">
    <property type="entry name" value="PRK10307.1"/>
    <property type="match status" value="1"/>
</dbReference>
<dbReference type="InterPro" id="IPR028098">
    <property type="entry name" value="Glyco_trans_4-like_N"/>
</dbReference>
<keyword evidence="3" id="KW-1185">Reference proteome</keyword>
<dbReference type="SUPFAM" id="SSF53756">
    <property type="entry name" value="UDP-Glycosyltransferase/glycogen phosphorylase"/>
    <property type="match status" value="1"/>
</dbReference>
<dbReference type="AlphaFoldDB" id="A0A084IQ25"/>
<dbReference type="Gene3D" id="3.40.50.2000">
    <property type="entry name" value="Glycogen Phosphorylase B"/>
    <property type="match status" value="2"/>
</dbReference>
<keyword evidence="2" id="KW-0808">Transferase</keyword>
<dbReference type="STRING" id="1304275.C41B8_01727"/>
<dbReference type="Proteomes" id="UP000028302">
    <property type="component" value="Unassembled WGS sequence"/>
</dbReference>
<evidence type="ECO:0000313" key="2">
    <source>
        <dbReference type="EMBL" id="KEZ78809.1"/>
    </source>
</evidence>
<dbReference type="PATRIC" id="fig|1304275.5.peg.348"/>
<dbReference type="Pfam" id="PF13692">
    <property type="entry name" value="Glyco_trans_1_4"/>
    <property type="match status" value="1"/>
</dbReference>
<dbReference type="GO" id="GO:0016758">
    <property type="term" value="F:hexosyltransferase activity"/>
    <property type="evidence" value="ECO:0007669"/>
    <property type="project" value="TreeGrafter"/>
</dbReference>
<sequence>MLAQARWRADLVVAIAPTLFCGPVARLIAKLSGAKSWLHIQDFEVDAAFDLGMLQSRRARRWFLGAEGSLLRSFDRVSTISDRMLDRLADKGVAASRRVYFPNWTDLEAIHPLSQASSFRDTLGLAPSTRVVLYAGNLGEKQGLDVLIDAARQTVENTNIVWIIAGAGSAKARLQARAADLPNVRWLPLQPMEMLNELLNLADVHVLPQRADAADLVMPSKLTGMLASGRPVVATAAEGTQVASIVSRCGICVPPEDGDALAEALLELAGDEERREVLGASARHYAETHLGYERIMKNFELEAEALVNGAADTVEEDA</sequence>
<evidence type="ECO:0000313" key="3">
    <source>
        <dbReference type="Proteomes" id="UP000028302"/>
    </source>
</evidence>
<accession>A0A084IQ25</accession>
<gene>
    <name evidence="2" type="ORF">C41B8_01727</name>
</gene>
<dbReference type="EMBL" id="APNK01000002">
    <property type="protein sequence ID" value="KEZ78809.1"/>
    <property type="molecule type" value="Genomic_DNA"/>
</dbReference>
<dbReference type="eggNOG" id="COG0438">
    <property type="taxonomic scope" value="Bacteria"/>
</dbReference>
<protein>
    <submittedName>
        <fullName evidence="2">Glycosyl transferase</fullName>
    </submittedName>
</protein>
<organism evidence="2 3">
    <name type="scientific">Salinisphaera hydrothermalis (strain C41B8)</name>
    <dbReference type="NCBI Taxonomy" id="1304275"/>
    <lineage>
        <taxon>Bacteria</taxon>
        <taxon>Pseudomonadati</taxon>
        <taxon>Pseudomonadota</taxon>
        <taxon>Gammaproteobacteria</taxon>
        <taxon>Salinisphaerales</taxon>
        <taxon>Salinisphaeraceae</taxon>
        <taxon>Salinisphaera</taxon>
    </lineage>
</organism>
<dbReference type="InterPro" id="IPR050194">
    <property type="entry name" value="Glycosyltransferase_grp1"/>
</dbReference>
<name>A0A084IQ25_SALHC</name>
<dbReference type="Pfam" id="PF13579">
    <property type="entry name" value="Glyco_trans_4_4"/>
    <property type="match status" value="1"/>
</dbReference>
<proteinExistence type="predicted"/>
<dbReference type="PANTHER" id="PTHR45947">
    <property type="entry name" value="SULFOQUINOVOSYL TRANSFERASE SQD2"/>
    <property type="match status" value="1"/>
</dbReference>
<evidence type="ECO:0000259" key="1">
    <source>
        <dbReference type="Pfam" id="PF13579"/>
    </source>
</evidence>
<dbReference type="PANTHER" id="PTHR45947:SF3">
    <property type="entry name" value="SULFOQUINOVOSYL TRANSFERASE SQD2"/>
    <property type="match status" value="1"/>
</dbReference>
<reference evidence="2 3" key="1">
    <citation type="submission" date="2013-03" db="EMBL/GenBank/DDBJ databases">
        <title>Salinisphaera hydrothermalis C41B8 Genome Sequencing.</title>
        <authorList>
            <person name="Li C."/>
            <person name="Lai Q."/>
            <person name="Shao Z."/>
        </authorList>
    </citation>
    <scope>NUCLEOTIDE SEQUENCE [LARGE SCALE GENOMIC DNA]</scope>
    <source>
        <strain evidence="2 3">C41B8</strain>
    </source>
</reference>
<feature type="domain" description="Glycosyltransferase subfamily 4-like N-terminal" evidence="1">
    <location>
        <begin position="5"/>
        <end position="104"/>
    </location>
</feature>